<comment type="caution">
    <text evidence="4">The sequence shown here is derived from an EMBL/GenBank/DDBJ whole genome shotgun (WGS) entry which is preliminary data.</text>
</comment>
<reference evidence="4 5" key="1">
    <citation type="journal article" date="2015" name="Stand. Genomic Sci.">
        <title>Genomic Encyclopedia of Bacterial and Archaeal Type Strains, Phase III: the genomes of soil and plant-associated and newly described type strains.</title>
        <authorList>
            <person name="Whitman W.B."/>
            <person name="Woyke T."/>
            <person name="Klenk H.P."/>
            <person name="Zhou Y."/>
            <person name="Lilburn T.G."/>
            <person name="Beck B.J."/>
            <person name="De Vos P."/>
            <person name="Vandamme P."/>
            <person name="Eisen J.A."/>
            <person name="Garrity G."/>
            <person name="Hugenholtz P."/>
            <person name="Kyrpides N.C."/>
        </authorList>
    </citation>
    <scope>NUCLEOTIDE SEQUENCE [LARGE SCALE GENOMIC DNA]</scope>
    <source>
        <strain evidence="4 5">CV2</strain>
    </source>
</reference>
<protein>
    <submittedName>
        <fullName evidence="4">Uncharacterized protein DUF4190</fullName>
    </submittedName>
</protein>
<dbReference type="InterPro" id="IPR025241">
    <property type="entry name" value="DUF4190"/>
</dbReference>
<organism evidence="4 5">
    <name type="scientific">Microcella putealis</name>
    <dbReference type="NCBI Taxonomy" id="337005"/>
    <lineage>
        <taxon>Bacteria</taxon>
        <taxon>Bacillati</taxon>
        <taxon>Actinomycetota</taxon>
        <taxon>Actinomycetes</taxon>
        <taxon>Micrococcales</taxon>
        <taxon>Microbacteriaceae</taxon>
        <taxon>Microcella</taxon>
    </lineage>
</organism>
<dbReference type="AlphaFoldDB" id="A0A4Q7LSA4"/>
<dbReference type="Pfam" id="PF13828">
    <property type="entry name" value="DUF4190"/>
    <property type="match status" value="1"/>
</dbReference>
<sequence>MSDTTPPATPDAPSSAAPPAEPRPKQTLAIVSLVTGIVGVVFSFVAGLGILPAIAGVVTGHMALKREPHARGFAIAGLITGYVGLALSIVFAVVILAPLILAWLFIASFGAIGAGL</sequence>
<evidence type="ECO:0000259" key="3">
    <source>
        <dbReference type="Pfam" id="PF13828"/>
    </source>
</evidence>
<feature type="transmembrane region" description="Helical" evidence="2">
    <location>
        <begin position="28"/>
        <end position="61"/>
    </location>
</feature>
<feature type="transmembrane region" description="Helical" evidence="2">
    <location>
        <begin position="73"/>
        <end position="106"/>
    </location>
</feature>
<dbReference type="EMBL" id="SGWW01000003">
    <property type="protein sequence ID" value="RZS56509.1"/>
    <property type="molecule type" value="Genomic_DNA"/>
</dbReference>
<gene>
    <name evidence="4" type="ORF">EV141_1973</name>
</gene>
<dbReference type="RefSeq" id="WP_185740116.1">
    <property type="nucleotide sequence ID" value="NZ_SGWW01000003.1"/>
</dbReference>
<evidence type="ECO:0000313" key="5">
    <source>
        <dbReference type="Proteomes" id="UP000293519"/>
    </source>
</evidence>
<feature type="domain" description="DUF4190" evidence="3">
    <location>
        <begin position="28"/>
        <end position="91"/>
    </location>
</feature>
<evidence type="ECO:0000256" key="1">
    <source>
        <dbReference type="SAM" id="MobiDB-lite"/>
    </source>
</evidence>
<keyword evidence="5" id="KW-1185">Reference proteome</keyword>
<feature type="compositionally biased region" description="Low complexity" evidence="1">
    <location>
        <begin position="1"/>
        <end position="18"/>
    </location>
</feature>
<evidence type="ECO:0000313" key="4">
    <source>
        <dbReference type="EMBL" id="RZS56509.1"/>
    </source>
</evidence>
<proteinExistence type="predicted"/>
<keyword evidence="2" id="KW-0472">Membrane</keyword>
<keyword evidence="2" id="KW-0812">Transmembrane</keyword>
<feature type="region of interest" description="Disordered" evidence="1">
    <location>
        <begin position="1"/>
        <end position="23"/>
    </location>
</feature>
<dbReference type="Proteomes" id="UP000293519">
    <property type="component" value="Unassembled WGS sequence"/>
</dbReference>
<keyword evidence="2" id="KW-1133">Transmembrane helix</keyword>
<name>A0A4Q7LSA4_9MICO</name>
<evidence type="ECO:0000256" key="2">
    <source>
        <dbReference type="SAM" id="Phobius"/>
    </source>
</evidence>
<accession>A0A4Q7LSA4</accession>